<protein>
    <submittedName>
        <fullName evidence="1">Uncharacterized protein</fullName>
    </submittedName>
</protein>
<sequence>MEDLPLHQLGLLRGAVEGCDTRYFGSLLALDRHAHPLLRAGLIAPVPAGTPRDDQCQFYEATAAGRAFYTAHLPGLGERPRGVRTPGVTIRSLRPRHGPWVGC</sequence>
<evidence type="ECO:0000313" key="2">
    <source>
        <dbReference type="Proteomes" id="UP000619355"/>
    </source>
</evidence>
<keyword evidence="2" id="KW-1185">Reference proteome</keyword>
<reference evidence="2" key="1">
    <citation type="journal article" date="2019" name="Int. J. Syst. Evol. Microbiol.">
        <title>The Global Catalogue of Microorganisms (GCM) 10K type strain sequencing project: providing services to taxonomists for standard genome sequencing and annotation.</title>
        <authorList>
            <consortium name="The Broad Institute Genomics Platform"/>
            <consortium name="The Broad Institute Genome Sequencing Center for Infectious Disease"/>
            <person name="Wu L."/>
            <person name="Ma J."/>
        </authorList>
    </citation>
    <scope>NUCLEOTIDE SEQUENCE [LARGE SCALE GENOMIC DNA]</scope>
    <source>
        <strain evidence="2">JCM 4253</strain>
    </source>
</reference>
<name>A0A919F3A1_9ACTN</name>
<dbReference type="Proteomes" id="UP000619355">
    <property type="component" value="Unassembled WGS sequence"/>
</dbReference>
<comment type="caution">
    <text evidence="1">The sequence shown here is derived from an EMBL/GenBank/DDBJ whole genome shotgun (WGS) entry which is preliminary data.</text>
</comment>
<proteinExistence type="predicted"/>
<gene>
    <name evidence="1" type="ORF">GCM10018980_71720</name>
</gene>
<organism evidence="1 2">
    <name type="scientific">Streptomyces capoamus</name>
    <dbReference type="NCBI Taxonomy" id="68183"/>
    <lineage>
        <taxon>Bacteria</taxon>
        <taxon>Bacillati</taxon>
        <taxon>Actinomycetota</taxon>
        <taxon>Actinomycetes</taxon>
        <taxon>Kitasatosporales</taxon>
        <taxon>Streptomycetaceae</taxon>
        <taxon>Streptomyces</taxon>
    </lineage>
</organism>
<dbReference type="EMBL" id="BNBF01000036">
    <property type="protein sequence ID" value="GHG74706.1"/>
    <property type="molecule type" value="Genomic_DNA"/>
</dbReference>
<accession>A0A919F3A1</accession>
<evidence type="ECO:0000313" key="1">
    <source>
        <dbReference type="EMBL" id="GHG74706.1"/>
    </source>
</evidence>
<dbReference type="AlphaFoldDB" id="A0A919F3A1"/>